<keyword evidence="2" id="KW-1185">Reference proteome</keyword>
<evidence type="ECO:0000313" key="1">
    <source>
        <dbReference type="EMBL" id="GKU93978.1"/>
    </source>
</evidence>
<proteinExistence type="predicted"/>
<name>A0AAV5HYV9_9ROSI</name>
<dbReference type="AlphaFoldDB" id="A0AAV5HYV9"/>
<dbReference type="Proteomes" id="UP001054252">
    <property type="component" value="Unassembled WGS sequence"/>
</dbReference>
<gene>
    <name evidence="1" type="ORF">SLEP1_g7525</name>
</gene>
<evidence type="ECO:0000313" key="2">
    <source>
        <dbReference type="Proteomes" id="UP001054252"/>
    </source>
</evidence>
<organism evidence="1 2">
    <name type="scientific">Rubroshorea leprosula</name>
    <dbReference type="NCBI Taxonomy" id="152421"/>
    <lineage>
        <taxon>Eukaryota</taxon>
        <taxon>Viridiplantae</taxon>
        <taxon>Streptophyta</taxon>
        <taxon>Embryophyta</taxon>
        <taxon>Tracheophyta</taxon>
        <taxon>Spermatophyta</taxon>
        <taxon>Magnoliopsida</taxon>
        <taxon>eudicotyledons</taxon>
        <taxon>Gunneridae</taxon>
        <taxon>Pentapetalae</taxon>
        <taxon>rosids</taxon>
        <taxon>malvids</taxon>
        <taxon>Malvales</taxon>
        <taxon>Dipterocarpaceae</taxon>
        <taxon>Rubroshorea</taxon>
    </lineage>
</organism>
<dbReference type="EMBL" id="BPVZ01000007">
    <property type="protein sequence ID" value="GKU93978.1"/>
    <property type="molecule type" value="Genomic_DNA"/>
</dbReference>
<accession>A0AAV5HYV9</accession>
<reference evidence="1 2" key="1">
    <citation type="journal article" date="2021" name="Commun. Biol.">
        <title>The genome of Shorea leprosula (Dipterocarpaceae) highlights the ecological relevance of drought in aseasonal tropical rainforests.</title>
        <authorList>
            <person name="Ng K.K.S."/>
            <person name="Kobayashi M.J."/>
            <person name="Fawcett J.A."/>
            <person name="Hatakeyama M."/>
            <person name="Paape T."/>
            <person name="Ng C.H."/>
            <person name="Ang C.C."/>
            <person name="Tnah L.H."/>
            <person name="Lee C.T."/>
            <person name="Nishiyama T."/>
            <person name="Sese J."/>
            <person name="O'Brien M.J."/>
            <person name="Copetti D."/>
            <person name="Mohd Noor M.I."/>
            <person name="Ong R.C."/>
            <person name="Putra M."/>
            <person name="Sireger I.Z."/>
            <person name="Indrioko S."/>
            <person name="Kosugi Y."/>
            <person name="Izuno A."/>
            <person name="Isagi Y."/>
            <person name="Lee S.L."/>
            <person name="Shimizu K.K."/>
        </authorList>
    </citation>
    <scope>NUCLEOTIDE SEQUENCE [LARGE SCALE GENOMIC DNA]</scope>
    <source>
        <strain evidence="1">214</strain>
    </source>
</reference>
<comment type="caution">
    <text evidence="1">The sequence shown here is derived from an EMBL/GenBank/DDBJ whole genome shotgun (WGS) entry which is preliminary data.</text>
</comment>
<sequence>MEQMISLDMATHVAQTCRKTIQPGTKCRSYGAICMKRGA</sequence>
<protein>
    <submittedName>
        <fullName evidence="1">Uncharacterized protein</fullName>
    </submittedName>
</protein>